<sequence>MFQFESVHWNQLLVLWGPTLLKAAAVMLVGMWLARRLSGMVPGALTRFGFDPMLGNFLRNIAYIAAVVVVVVVALGTLGVQTAPLLAVIGTAGLAIGLALKDSLSNIASGVMLVTLRPFHVGDVVTIAGQTGTVREVRIFQSVVEGADKQLHTIPNNLITSDVITNLTTQGIRRVELVIGIGYGDDIEQARSVALEQVRADARVLEEPGADAVVYELGDNAVNLGIRCFVKSSDWFGTKTTLLERIKTAYDAAGISIPYPQRDTHLYLYDGEGKRASLPAPAPREDTAVR</sequence>
<dbReference type="Gene3D" id="1.10.287.1260">
    <property type="match status" value="1"/>
</dbReference>
<dbReference type="Gene3D" id="2.30.30.60">
    <property type="match status" value="1"/>
</dbReference>
<dbReference type="InterPro" id="IPR049278">
    <property type="entry name" value="MS_channel_C"/>
</dbReference>
<proteinExistence type="inferred from homology"/>
<keyword evidence="6 7" id="KW-0472">Membrane</keyword>
<comment type="subunit">
    <text evidence="7">Homoheptamer.</text>
</comment>
<dbReference type="Proteomes" id="UP001256588">
    <property type="component" value="Unassembled WGS sequence"/>
</dbReference>
<dbReference type="InterPro" id="IPR049142">
    <property type="entry name" value="MS_channel_1st"/>
</dbReference>
<evidence type="ECO:0000259" key="8">
    <source>
        <dbReference type="Pfam" id="PF00924"/>
    </source>
</evidence>
<accession>A0ABU1XX46</accession>
<dbReference type="InterPro" id="IPR006685">
    <property type="entry name" value="MscS_channel_2nd"/>
</dbReference>
<dbReference type="InterPro" id="IPR045275">
    <property type="entry name" value="MscS_archaea/bacteria_type"/>
</dbReference>
<dbReference type="RefSeq" id="WP_310235371.1">
    <property type="nucleotide sequence ID" value="NZ_JAVDWO010000007.1"/>
</dbReference>
<comment type="subcellular location">
    <subcellularLocation>
        <location evidence="7">Cell inner membrane</location>
        <topology evidence="7">Multi-pass membrane protein</topology>
    </subcellularLocation>
    <subcellularLocation>
        <location evidence="1">Cell membrane</location>
        <topology evidence="1">Multi-pass membrane protein</topology>
    </subcellularLocation>
</comment>
<comment type="function">
    <text evidence="7">Mechanosensitive channel that participates in the regulation of osmotic pressure changes within the cell, opening in response to stretch forces in the membrane lipid bilayer, without the need for other proteins. Contributes to normal resistance to hypoosmotic shock. Forms an ion channel of 1.0 nanosiemens conductance with a slight preference for anions.</text>
</comment>
<dbReference type="PANTHER" id="PTHR30221:SF1">
    <property type="entry name" value="SMALL-CONDUCTANCE MECHANOSENSITIVE CHANNEL"/>
    <property type="match status" value="1"/>
</dbReference>
<evidence type="ECO:0000256" key="5">
    <source>
        <dbReference type="ARBA" id="ARBA00022989"/>
    </source>
</evidence>
<gene>
    <name evidence="11" type="ORF">J2W68_002057</name>
</gene>
<dbReference type="Pfam" id="PF05552">
    <property type="entry name" value="MS_channel_1st_1"/>
    <property type="match status" value="1"/>
</dbReference>
<dbReference type="PROSITE" id="PS01246">
    <property type="entry name" value="UPF0003"/>
    <property type="match status" value="1"/>
</dbReference>
<evidence type="ECO:0000256" key="4">
    <source>
        <dbReference type="ARBA" id="ARBA00022692"/>
    </source>
</evidence>
<dbReference type="SUPFAM" id="SSF82689">
    <property type="entry name" value="Mechanosensitive channel protein MscS (YggB), C-terminal domain"/>
    <property type="match status" value="1"/>
</dbReference>
<feature type="transmembrane region" description="Helical" evidence="7">
    <location>
        <begin position="12"/>
        <end position="34"/>
    </location>
</feature>
<dbReference type="InterPro" id="IPR010920">
    <property type="entry name" value="LSM_dom_sf"/>
</dbReference>
<dbReference type="SUPFAM" id="SSF50182">
    <property type="entry name" value="Sm-like ribonucleoproteins"/>
    <property type="match status" value="1"/>
</dbReference>
<feature type="transmembrane region" description="Helical" evidence="7">
    <location>
        <begin position="57"/>
        <end position="76"/>
    </location>
</feature>
<keyword evidence="5 7" id="KW-1133">Transmembrane helix</keyword>
<evidence type="ECO:0000256" key="6">
    <source>
        <dbReference type="ARBA" id="ARBA00023136"/>
    </source>
</evidence>
<keyword evidence="12" id="KW-1185">Reference proteome</keyword>
<dbReference type="SUPFAM" id="SSF82861">
    <property type="entry name" value="Mechanosensitive channel protein MscS (YggB), transmembrane region"/>
    <property type="match status" value="1"/>
</dbReference>
<dbReference type="Gene3D" id="3.30.70.100">
    <property type="match status" value="1"/>
</dbReference>
<dbReference type="InterPro" id="IPR008910">
    <property type="entry name" value="MSC_TM_helix"/>
</dbReference>
<dbReference type="Pfam" id="PF21088">
    <property type="entry name" value="MS_channel_1st"/>
    <property type="match status" value="1"/>
</dbReference>
<evidence type="ECO:0000313" key="12">
    <source>
        <dbReference type="Proteomes" id="UP001256588"/>
    </source>
</evidence>
<reference evidence="11 12" key="1">
    <citation type="submission" date="2023-07" db="EMBL/GenBank/DDBJ databases">
        <title>Sorghum-associated microbial communities from plants grown in Nebraska, USA.</title>
        <authorList>
            <person name="Schachtman D."/>
        </authorList>
    </citation>
    <scope>NUCLEOTIDE SEQUENCE [LARGE SCALE GENOMIC DNA]</scope>
    <source>
        <strain evidence="11 12">4099</strain>
    </source>
</reference>
<name>A0ABU1XX46_9GAMM</name>
<evidence type="ECO:0000256" key="2">
    <source>
        <dbReference type="ARBA" id="ARBA00008017"/>
    </source>
</evidence>
<dbReference type="InterPro" id="IPR023408">
    <property type="entry name" value="MscS_beta-dom_sf"/>
</dbReference>
<keyword evidence="3" id="KW-1003">Cell membrane</keyword>
<comment type="caution">
    <text evidence="11">The sequence shown here is derived from an EMBL/GenBank/DDBJ whole genome shotgun (WGS) entry which is preliminary data.</text>
</comment>
<dbReference type="PANTHER" id="PTHR30221">
    <property type="entry name" value="SMALL-CONDUCTANCE MECHANOSENSITIVE CHANNEL"/>
    <property type="match status" value="1"/>
</dbReference>
<comment type="caution">
    <text evidence="7">Lacks conserved residue(s) required for the propagation of feature annotation.</text>
</comment>
<evidence type="ECO:0000256" key="7">
    <source>
        <dbReference type="RuleBase" id="RU369025"/>
    </source>
</evidence>
<keyword evidence="4 7" id="KW-0812">Transmembrane</keyword>
<evidence type="ECO:0000313" key="11">
    <source>
        <dbReference type="EMBL" id="MDR7193323.1"/>
    </source>
</evidence>
<dbReference type="InterPro" id="IPR011066">
    <property type="entry name" value="MscS_channel_C_sf"/>
</dbReference>
<dbReference type="Pfam" id="PF21082">
    <property type="entry name" value="MS_channel_3rd"/>
    <property type="match status" value="1"/>
</dbReference>
<dbReference type="Pfam" id="PF00924">
    <property type="entry name" value="MS_channel_2nd"/>
    <property type="match status" value="1"/>
</dbReference>
<dbReference type="InterPro" id="IPR011014">
    <property type="entry name" value="MscS_channel_TM-2"/>
</dbReference>
<feature type="domain" description="Mechanosensitive ion channel transmembrane helices 2/3" evidence="10">
    <location>
        <begin position="60"/>
        <end position="101"/>
    </location>
</feature>
<feature type="domain" description="Mechanosensitive ion channel MscS" evidence="8">
    <location>
        <begin position="102"/>
        <end position="168"/>
    </location>
</feature>
<feature type="domain" description="Mechanosensitive ion channel MscS C-terminal" evidence="9">
    <location>
        <begin position="175"/>
        <end position="257"/>
    </location>
</feature>
<evidence type="ECO:0000256" key="3">
    <source>
        <dbReference type="ARBA" id="ARBA00022475"/>
    </source>
</evidence>
<keyword evidence="7" id="KW-0406">Ion transport</keyword>
<dbReference type="InterPro" id="IPR006686">
    <property type="entry name" value="MscS_channel_CS"/>
</dbReference>
<dbReference type="EMBL" id="JAVDWO010000007">
    <property type="protein sequence ID" value="MDR7193323.1"/>
    <property type="molecule type" value="Genomic_DNA"/>
</dbReference>
<feature type="transmembrane region" description="Helical" evidence="7">
    <location>
        <begin position="82"/>
        <end position="100"/>
    </location>
</feature>
<keyword evidence="7" id="KW-0813">Transport</keyword>
<protein>
    <recommendedName>
        <fullName evidence="7">Small-conductance mechanosensitive channel</fullName>
    </recommendedName>
</protein>
<evidence type="ECO:0000256" key="1">
    <source>
        <dbReference type="ARBA" id="ARBA00004651"/>
    </source>
</evidence>
<keyword evidence="7" id="KW-0407">Ion channel</keyword>
<keyword evidence="7" id="KW-0997">Cell inner membrane</keyword>
<evidence type="ECO:0000259" key="10">
    <source>
        <dbReference type="Pfam" id="PF21088"/>
    </source>
</evidence>
<comment type="similarity">
    <text evidence="2 7">Belongs to the MscS (TC 1.A.23) family.</text>
</comment>
<evidence type="ECO:0000259" key="9">
    <source>
        <dbReference type="Pfam" id="PF21082"/>
    </source>
</evidence>
<organism evidence="11 12">
    <name type="scientific">Luteimonas terrae</name>
    <dbReference type="NCBI Taxonomy" id="1530191"/>
    <lineage>
        <taxon>Bacteria</taxon>
        <taxon>Pseudomonadati</taxon>
        <taxon>Pseudomonadota</taxon>
        <taxon>Gammaproteobacteria</taxon>
        <taxon>Lysobacterales</taxon>
        <taxon>Lysobacteraceae</taxon>
        <taxon>Luteimonas</taxon>
    </lineage>
</organism>